<reference evidence="2 3" key="1">
    <citation type="submission" date="2024-04" db="EMBL/GenBank/DDBJ databases">
        <authorList>
            <person name="Waldvogel A.-M."/>
            <person name="Schoenle A."/>
        </authorList>
    </citation>
    <scope>NUCLEOTIDE SEQUENCE [LARGE SCALE GENOMIC DNA]</scope>
</reference>
<gene>
    <name evidence="2" type="ORF">KC01_LOCUS24593</name>
</gene>
<evidence type="ECO:0000313" key="3">
    <source>
        <dbReference type="Proteomes" id="UP001497482"/>
    </source>
</evidence>
<proteinExistence type="predicted"/>
<feature type="compositionally biased region" description="Basic residues" evidence="1">
    <location>
        <begin position="192"/>
        <end position="203"/>
    </location>
</feature>
<evidence type="ECO:0000256" key="1">
    <source>
        <dbReference type="SAM" id="MobiDB-lite"/>
    </source>
</evidence>
<evidence type="ECO:0000313" key="2">
    <source>
        <dbReference type="EMBL" id="CAL1595864.1"/>
    </source>
</evidence>
<organism evidence="2 3">
    <name type="scientific">Knipowitschia caucasica</name>
    <name type="common">Caucasian dwarf goby</name>
    <name type="synonym">Pomatoschistus caucasicus</name>
    <dbReference type="NCBI Taxonomy" id="637954"/>
    <lineage>
        <taxon>Eukaryota</taxon>
        <taxon>Metazoa</taxon>
        <taxon>Chordata</taxon>
        <taxon>Craniata</taxon>
        <taxon>Vertebrata</taxon>
        <taxon>Euteleostomi</taxon>
        <taxon>Actinopterygii</taxon>
        <taxon>Neopterygii</taxon>
        <taxon>Teleostei</taxon>
        <taxon>Neoteleostei</taxon>
        <taxon>Acanthomorphata</taxon>
        <taxon>Gobiaria</taxon>
        <taxon>Gobiiformes</taxon>
        <taxon>Gobioidei</taxon>
        <taxon>Gobiidae</taxon>
        <taxon>Gobiinae</taxon>
        <taxon>Knipowitschia</taxon>
    </lineage>
</organism>
<protein>
    <submittedName>
        <fullName evidence="2">Uncharacterized protein</fullName>
    </submittedName>
</protein>
<dbReference type="Gene3D" id="1.20.5.460">
    <property type="entry name" value="Single helix bin"/>
    <property type="match status" value="1"/>
</dbReference>
<name>A0AAV2L606_KNICA</name>
<dbReference type="AlphaFoldDB" id="A0AAV2L606"/>
<sequence>MITHSVQPPAPGETTLSANVAGFAHLLEELRATGSGLEQAEGVHEGLHRELQDLLRYCSKGEAWSARSREQLSEARRAFGEVEESRRSIQKRVRDVVVVLEGIGTSYKQRLRRTDVMRLESKPLNPRQAMVKRLSVVNLENFKRQYARRRWKFSFRIVALCNHLTRIMKKSPKQLQDGRDCESDQEEEILRRKPRTRKRSSTS</sequence>
<feature type="region of interest" description="Disordered" evidence="1">
    <location>
        <begin position="171"/>
        <end position="203"/>
    </location>
</feature>
<accession>A0AAV2L606</accession>
<keyword evidence="3" id="KW-1185">Reference proteome</keyword>
<dbReference type="EMBL" id="OZ035842">
    <property type="protein sequence ID" value="CAL1595864.1"/>
    <property type="molecule type" value="Genomic_DNA"/>
</dbReference>
<dbReference type="Proteomes" id="UP001497482">
    <property type="component" value="Chromosome 20"/>
</dbReference>